<dbReference type="GO" id="GO:0005654">
    <property type="term" value="C:nucleoplasm"/>
    <property type="evidence" value="ECO:0007669"/>
    <property type="project" value="Ensembl"/>
</dbReference>
<dbReference type="OrthoDB" id="63070at2759"/>
<reference evidence="5" key="1">
    <citation type="submission" date="2025-08" db="UniProtKB">
        <authorList>
            <consortium name="Ensembl"/>
        </authorList>
    </citation>
    <scope>IDENTIFICATION</scope>
</reference>
<dbReference type="PANTHER" id="PTHR19847:SF7">
    <property type="entry name" value="DDB1- AND CUL4-ASSOCIATED FACTOR 11"/>
    <property type="match status" value="1"/>
</dbReference>
<feature type="repeat" description="WD" evidence="3">
    <location>
        <begin position="267"/>
        <end position="300"/>
    </location>
</feature>
<evidence type="ECO:0000256" key="3">
    <source>
        <dbReference type="PROSITE-ProRule" id="PRU00221"/>
    </source>
</evidence>
<dbReference type="InterPro" id="IPR036322">
    <property type="entry name" value="WD40_repeat_dom_sf"/>
</dbReference>
<dbReference type="OMA" id="EHTFPQM"/>
<dbReference type="FunFam" id="2.130.10.10:FF:002187">
    <property type="entry name" value="DDB1 and CUL4 associated factor 11"/>
    <property type="match status" value="1"/>
</dbReference>
<gene>
    <name evidence="5" type="primary">DCAF11</name>
</gene>
<dbReference type="GO" id="GO:0080008">
    <property type="term" value="C:Cul4-RING E3 ubiquitin ligase complex"/>
    <property type="evidence" value="ECO:0007669"/>
    <property type="project" value="Ensembl"/>
</dbReference>
<evidence type="ECO:0000313" key="5">
    <source>
        <dbReference type="Ensembl" id="ENSNNAP00000010297.1"/>
    </source>
</evidence>
<dbReference type="GO" id="GO:0007613">
    <property type="term" value="P:memory"/>
    <property type="evidence" value="ECO:0007669"/>
    <property type="project" value="Ensembl"/>
</dbReference>
<feature type="repeat" description="WD" evidence="3">
    <location>
        <begin position="443"/>
        <end position="475"/>
    </location>
</feature>
<dbReference type="PRINTS" id="PR00320">
    <property type="entry name" value="GPROTEINBRPT"/>
</dbReference>
<dbReference type="AlphaFoldDB" id="A0A8C6X7X0"/>
<keyword evidence="6" id="KW-1185">Reference proteome</keyword>
<evidence type="ECO:0000256" key="2">
    <source>
        <dbReference type="ARBA" id="ARBA00022737"/>
    </source>
</evidence>
<organism evidence="5 6">
    <name type="scientific">Naja naja</name>
    <name type="common">Indian cobra</name>
    <dbReference type="NCBI Taxonomy" id="35670"/>
    <lineage>
        <taxon>Eukaryota</taxon>
        <taxon>Metazoa</taxon>
        <taxon>Chordata</taxon>
        <taxon>Craniata</taxon>
        <taxon>Vertebrata</taxon>
        <taxon>Euteleostomi</taxon>
        <taxon>Lepidosauria</taxon>
        <taxon>Squamata</taxon>
        <taxon>Bifurcata</taxon>
        <taxon>Unidentata</taxon>
        <taxon>Episquamata</taxon>
        <taxon>Toxicofera</taxon>
        <taxon>Serpentes</taxon>
        <taxon>Colubroidea</taxon>
        <taxon>Elapidae</taxon>
        <taxon>Elapinae</taxon>
        <taxon>Naja</taxon>
    </lineage>
</organism>
<accession>A0A8C6X7X0</accession>
<dbReference type="GO" id="GO:0035640">
    <property type="term" value="P:exploration behavior"/>
    <property type="evidence" value="ECO:0007669"/>
    <property type="project" value="Ensembl"/>
</dbReference>
<dbReference type="PROSITE" id="PS50294">
    <property type="entry name" value="WD_REPEATS_REGION"/>
    <property type="match status" value="3"/>
</dbReference>
<dbReference type="InterPro" id="IPR020472">
    <property type="entry name" value="WD40_PAC1"/>
</dbReference>
<dbReference type="Pfam" id="PF00400">
    <property type="entry name" value="WD40"/>
    <property type="match status" value="3"/>
</dbReference>
<dbReference type="GO" id="GO:0043161">
    <property type="term" value="P:proteasome-mediated ubiquitin-dependent protein catabolic process"/>
    <property type="evidence" value="ECO:0007669"/>
    <property type="project" value="TreeGrafter"/>
</dbReference>
<dbReference type="PANTHER" id="PTHR19847">
    <property type="entry name" value="DDB1- AND CUL4-ASSOCIATED FACTOR 11"/>
    <property type="match status" value="1"/>
</dbReference>
<dbReference type="Gene3D" id="2.130.10.10">
    <property type="entry name" value="YVTN repeat-like/Quinoprotein amine dehydrogenase"/>
    <property type="match status" value="2"/>
</dbReference>
<dbReference type="Ensembl" id="ENSNNAT00000010776.1">
    <property type="protein sequence ID" value="ENSNNAP00000010297.1"/>
    <property type="gene ID" value="ENSNNAG00000006739.1"/>
</dbReference>
<dbReference type="SMART" id="SM00320">
    <property type="entry name" value="WD40"/>
    <property type="match status" value="5"/>
</dbReference>
<reference evidence="5" key="2">
    <citation type="submission" date="2025-09" db="UniProtKB">
        <authorList>
            <consortium name="Ensembl"/>
        </authorList>
    </citation>
    <scope>IDENTIFICATION</scope>
</reference>
<dbReference type="InterPro" id="IPR001680">
    <property type="entry name" value="WD40_rpt"/>
</dbReference>
<keyword evidence="2" id="KW-0677">Repeat</keyword>
<dbReference type="SUPFAM" id="SSF50978">
    <property type="entry name" value="WD40 repeat-like"/>
    <property type="match status" value="1"/>
</dbReference>
<sequence length="508" mass="58065">MGSRSSSNTGLGGRENQGSWSRRDSGILRSEDEDENVDLAQVLAYLLRRGQFHLMQGGMFQTAILADTDSVWEGYLRDQYKPSVDLAPDTRDLEHSEIKTRIQLATGRLRPWRPDRSIPKLLGQRERGLCHNSNFSAGECSQIVSHFLPNHLTVKDTYSQKAFCGIYSHDGQIFMSACQDQRIRLYDCTYGAFRNFRSIRARDIGWSVLDIAFTPDRAHFLYSSWSDYIHMCSIYGESDTQTALDMRANYGFVYVFDMEQNKRTLKIDAHEDDVNAITFADNSSHIVFSGGDDALCKVWDRRTMREDDPQPVGILAGHQDGITFIDSKGDARYFISNSKDQTIKLWDIRKFSGQEGLEASHNAVTQQIWDYRWQQVPKKARHKTKLAGDTSLMTYRGHGVLHTLIRCRFSPPHSTGQQYIYSGCSTGRVVVYDLLSGLIVKKLVNHQACVRDVSWHPYEEKIVSSSWDGKVCLWEYHQTDYGEDDLDDSQQLLTAQEKDPQLDVPPHQ</sequence>
<dbReference type="GO" id="GO:0006979">
    <property type="term" value="P:response to oxidative stress"/>
    <property type="evidence" value="ECO:0007669"/>
    <property type="project" value="Ensembl"/>
</dbReference>
<dbReference type="Proteomes" id="UP000694559">
    <property type="component" value="Unplaced"/>
</dbReference>
<keyword evidence="1 3" id="KW-0853">WD repeat</keyword>
<evidence type="ECO:0000256" key="1">
    <source>
        <dbReference type="ARBA" id="ARBA00022574"/>
    </source>
</evidence>
<feature type="region of interest" description="Disordered" evidence="4">
    <location>
        <begin position="1"/>
        <end position="27"/>
    </location>
</feature>
<dbReference type="GeneTree" id="ENSGT00720000108873"/>
<evidence type="ECO:0000313" key="6">
    <source>
        <dbReference type="Proteomes" id="UP000694559"/>
    </source>
</evidence>
<feature type="region of interest" description="Disordered" evidence="4">
    <location>
        <begin position="487"/>
        <end position="508"/>
    </location>
</feature>
<dbReference type="GO" id="GO:0003016">
    <property type="term" value="P:respiratory system process"/>
    <property type="evidence" value="ECO:0007669"/>
    <property type="project" value="Ensembl"/>
</dbReference>
<evidence type="ECO:0000256" key="4">
    <source>
        <dbReference type="SAM" id="MobiDB-lite"/>
    </source>
</evidence>
<feature type="repeat" description="WD" evidence="3">
    <location>
        <begin position="315"/>
        <end position="349"/>
    </location>
</feature>
<name>A0A8C6X7X0_NAJNA</name>
<dbReference type="GO" id="GO:0050821">
    <property type="term" value="P:protein stabilization"/>
    <property type="evidence" value="ECO:0007669"/>
    <property type="project" value="Ensembl"/>
</dbReference>
<dbReference type="GO" id="GO:0010467">
    <property type="term" value="P:gene expression"/>
    <property type="evidence" value="ECO:0007669"/>
    <property type="project" value="Ensembl"/>
</dbReference>
<dbReference type="PROSITE" id="PS50082">
    <property type="entry name" value="WD_REPEATS_2"/>
    <property type="match status" value="3"/>
</dbReference>
<dbReference type="InterPro" id="IPR015943">
    <property type="entry name" value="WD40/YVTN_repeat-like_dom_sf"/>
</dbReference>
<proteinExistence type="predicted"/>
<dbReference type="InterPro" id="IPR051859">
    <property type="entry name" value="DCAF"/>
</dbReference>
<protein>
    <submittedName>
        <fullName evidence="5">DDB1 and CUL4 associated factor 11</fullName>
    </submittedName>
</protein>